<sequence length="454" mass="50165">MSVLSKLSKKNAAQLSFVALSGISPCLTAQAADAFSSDSPWMLGDWGGTRQEWQDKGYTFIGKYVSNTATNVHGGYDKNGKVGYADQFVFGLNVDLQKTVGLDNADFQLFITDRNGEDFTSQRLTDPRTGPVGSTMEVAGRGQIWRLTQMWFHQTYLNGVVDLKVGRGSPSEDFQSFPCDFQNLSFCSSQAGVWAGSDWYSWPVSAWATRLKVQVAPELFLQTGVYEHNTTSLEHDNGFKMSTSGANGVILPVELIWKPQQALFGLPGEYRVGAYHMNINANDVFEDQNGQARVLTGAAPRNRNGRDGVWLMGRQQVAQFASDPNRPVEIFAQAHANDRDTSFVDRFFSAGIIATGPFDSRPKDQLAFAVSSAHVNSKIRDSQELLNQRSGTADYSDPRYMPLQGTEYSSELYYGIHATNWLTIRPNIQYVHNPGGVKQVDDAVVAGLKIVTLF</sequence>
<comment type="caution">
    <text evidence="3">The sequence shown here is derived from an EMBL/GenBank/DDBJ whole genome shotgun (WGS) entry which is preliminary data.</text>
</comment>
<name>A0A5M9J3M3_9PSED</name>
<keyword evidence="2" id="KW-0732">Signal</keyword>
<reference evidence="3 4" key="1">
    <citation type="journal article" date="2018" name="Plant Biotechnol. Rep.">
        <title>Diversity and antifungal activity of endophytic bacteria associated with Panax ginseng seedlings.</title>
        <authorList>
            <person name="Park J.M."/>
            <person name="Hong C.E."/>
            <person name="Jo S.H."/>
        </authorList>
    </citation>
    <scope>NUCLEOTIDE SEQUENCE [LARGE SCALE GENOMIC DNA]</scope>
    <source>
        <strain evidence="3 4">PgKB38</strain>
    </source>
</reference>
<feature type="signal peptide" evidence="2">
    <location>
        <begin position="1"/>
        <end position="31"/>
    </location>
</feature>
<dbReference type="RefSeq" id="WP_150294308.1">
    <property type="nucleotide sequence ID" value="NZ_VTFH01000001.1"/>
</dbReference>
<evidence type="ECO:0000313" key="4">
    <source>
        <dbReference type="Proteomes" id="UP000323425"/>
    </source>
</evidence>
<dbReference type="Gene3D" id="2.40.160.180">
    <property type="entry name" value="Carbohydrate-selective porin OprB"/>
    <property type="match status" value="1"/>
</dbReference>
<accession>A0A5M9J3M3</accession>
<dbReference type="InterPro" id="IPR007049">
    <property type="entry name" value="Carb-sel_porin_OprB"/>
</dbReference>
<organism evidence="3 4">
    <name type="scientific">Pseudomonas extremaustralis</name>
    <dbReference type="NCBI Taxonomy" id="359110"/>
    <lineage>
        <taxon>Bacteria</taxon>
        <taxon>Pseudomonadati</taxon>
        <taxon>Pseudomonadota</taxon>
        <taxon>Gammaproteobacteria</taxon>
        <taxon>Pseudomonadales</taxon>
        <taxon>Pseudomonadaceae</taxon>
        <taxon>Pseudomonas</taxon>
    </lineage>
</organism>
<feature type="chain" id="PRO_5024468903" evidence="2">
    <location>
        <begin position="32"/>
        <end position="454"/>
    </location>
</feature>
<dbReference type="GO" id="GO:0015288">
    <property type="term" value="F:porin activity"/>
    <property type="evidence" value="ECO:0007669"/>
    <property type="project" value="InterPro"/>
</dbReference>
<gene>
    <name evidence="3" type="primary">oprB_1</name>
    <name evidence="3" type="ORF">FX985_02835</name>
</gene>
<evidence type="ECO:0000256" key="1">
    <source>
        <dbReference type="ARBA" id="ARBA00008769"/>
    </source>
</evidence>
<protein>
    <submittedName>
        <fullName evidence="3">Porin B</fullName>
    </submittedName>
</protein>
<dbReference type="InterPro" id="IPR038673">
    <property type="entry name" value="OprB_sf"/>
</dbReference>
<dbReference type="PANTHER" id="PTHR37944">
    <property type="entry name" value="PORIN B"/>
    <property type="match status" value="1"/>
</dbReference>
<dbReference type="Pfam" id="PF04966">
    <property type="entry name" value="OprB"/>
    <property type="match status" value="1"/>
</dbReference>
<dbReference type="EMBL" id="VTFH01000001">
    <property type="protein sequence ID" value="KAA8562769.1"/>
    <property type="molecule type" value="Genomic_DNA"/>
</dbReference>
<dbReference type="GO" id="GO:0016020">
    <property type="term" value="C:membrane"/>
    <property type="evidence" value="ECO:0007669"/>
    <property type="project" value="InterPro"/>
</dbReference>
<dbReference type="PANTHER" id="PTHR37944:SF1">
    <property type="entry name" value="PORIN B"/>
    <property type="match status" value="1"/>
</dbReference>
<evidence type="ECO:0000256" key="2">
    <source>
        <dbReference type="RuleBase" id="RU363072"/>
    </source>
</evidence>
<dbReference type="Proteomes" id="UP000323425">
    <property type="component" value="Unassembled WGS sequence"/>
</dbReference>
<dbReference type="AlphaFoldDB" id="A0A5M9J3M3"/>
<dbReference type="GO" id="GO:0008643">
    <property type="term" value="P:carbohydrate transport"/>
    <property type="evidence" value="ECO:0007669"/>
    <property type="project" value="InterPro"/>
</dbReference>
<dbReference type="InterPro" id="IPR052932">
    <property type="entry name" value="OprB_Porin"/>
</dbReference>
<comment type="similarity">
    <text evidence="1 2">Belongs to the OprB family.</text>
</comment>
<evidence type="ECO:0000313" key="3">
    <source>
        <dbReference type="EMBL" id="KAA8562769.1"/>
    </source>
</evidence>
<proteinExistence type="inferred from homology"/>